<comment type="caution">
    <text evidence="1">The sequence shown here is derived from an EMBL/GenBank/DDBJ whole genome shotgun (WGS) entry which is preliminary data.</text>
</comment>
<reference evidence="2" key="2">
    <citation type="submission" date="2017-05" db="EMBL/GenBank/DDBJ databases">
        <title>Draft genome sequence of Geobacter pelophilus, a iron(III)-reducing bacteria.</title>
        <authorList>
            <person name="Aoyagi T."/>
            <person name="Koike H."/>
            <person name="Morita T."/>
            <person name="Sato Y."/>
            <person name="Habe H."/>
            <person name="Hori T."/>
        </authorList>
    </citation>
    <scope>NUCLEOTIDE SEQUENCE [LARGE SCALE GENOMIC DNA]</scope>
    <source>
        <strain evidence="2">Drf2</strain>
    </source>
</reference>
<proteinExistence type="predicted"/>
<name>A0ABQ0MKD5_9BACT</name>
<reference evidence="1 2" key="1">
    <citation type="submission" date="2017-04" db="EMBL/GenBank/DDBJ databases">
        <authorList>
            <consortium name="Geobacter pelophilus Genome Sequencing"/>
            <person name="Aoyagi T."/>
            <person name="Koike H."/>
            <person name="Hori T."/>
        </authorList>
    </citation>
    <scope>NUCLEOTIDE SEQUENCE [LARGE SCALE GENOMIC DNA]</scope>
    <source>
        <strain evidence="1 2">Drf2</strain>
    </source>
</reference>
<evidence type="ECO:0000313" key="2">
    <source>
        <dbReference type="Proteomes" id="UP000194153"/>
    </source>
</evidence>
<protein>
    <submittedName>
        <fullName evidence="1">Uncharacterized protein</fullName>
    </submittedName>
</protein>
<dbReference type="EMBL" id="BDQG01000001">
    <property type="protein sequence ID" value="GAW67257.1"/>
    <property type="molecule type" value="Genomic_DNA"/>
</dbReference>
<dbReference type="Proteomes" id="UP000194153">
    <property type="component" value="Unassembled WGS sequence"/>
</dbReference>
<evidence type="ECO:0000313" key="1">
    <source>
        <dbReference type="EMBL" id="GAW67257.1"/>
    </source>
</evidence>
<keyword evidence="2" id="KW-1185">Reference proteome</keyword>
<organism evidence="1 2">
    <name type="scientific">Geoanaerobacter pelophilus</name>
    <dbReference type="NCBI Taxonomy" id="60036"/>
    <lineage>
        <taxon>Bacteria</taxon>
        <taxon>Pseudomonadati</taxon>
        <taxon>Thermodesulfobacteriota</taxon>
        <taxon>Desulfuromonadia</taxon>
        <taxon>Geobacterales</taxon>
        <taxon>Geobacteraceae</taxon>
        <taxon>Geoanaerobacter</taxon>
    </lineage>
</organism>
<sequence>MQLIEAVQDTGKGAERKALCTQDLGLDTRREYTPKLNFAQLDESE</sequence>
<gene>
    <name evidence="1" type="ORF">GPEL0_01f2987</name>
</gene>
<accession>A0ABQ0MKD5</accession>